<organism evidence="1 2">
    <name type="scientific">Brucella haematophila</name>
    <dbReference type="NCBI Taxonomy" id="419474"/>
    <lineage>
        <taxon>Bacteria</taxon>
        <taxon>Pseudomonadati</taxon>
        <taxon>Pseudomonadota</taxon>
        <taxon>Alphaproteobacteria</taxon>
        <taxon>Hyphomicrobiales</taxon>
        <taxon>Brucellaceae</taxon>
        <taxon>Brucella/Ochrobactrum group</taxon>
        <taxon>Brucella</taxon>
    </lineage>
</organism>
<protein>
    <submittedName>
        <fullName evidence="1">Uncharacterized protein</fullName>
    </submittedName>
</protein>
<evidence type="ECO:0000313" key="1">
    <source>
        <dbReference type="EMBL" id="NKC04080.1"/>
    </source>
</evidence>
<gene>
    <name evidence="1" type="ORF">HED55_15015</name>
</gene>
<dbReference type="Proteomes" id="UP000704467">
    <property type="component" value="Unassembled WGS sequence"/>
</dbReference>
<accession>A0ABX1DM90</accession>
<dbReference type="EMBL" id="JAAVLN010000002">
    <property type="protein sequence ID" value="NKC04080.1"/>
    <property type="molecule type" value="Genomic_DNA"/>
</dbReference>
<name>A0ABX1DM90_9HYPH</name>
<evidence type="ECO:0000313" key="2">
    <source>
        <dbReference type="Proteomes" id="UP000704467"/>
    </source>
</evidence>
<comment type="caution">
    <text evidence="1">The sequence shown here is derived from an EMBL/GenBank/DDBJ whole genome shotgun (WGS) entry which is preliminary data.</text>
</comment>
<keyword evidence="2" id="KW-1185">Reference proteome</keyword>
<sequence length="73" mass="8080">MTPFLTQDELSDTVSRLGSLAQQISSVDLEQIGRSNKIIDLIGNEDFDMLVKFLKGRVPNIQRFAASALGRLT</sequence>
<proteinExistence type="predicted"/>
<reference evidence="1 2" key="1">
    <citation type="submission" date="2020-03" db="EMBL/GenBank/DDBJ databases">
        <title>Whole genome sequencing of clinical and environmental type strains of Ochrobactrum.</title>
        <authorList>
            <person name="Dharne M."/>
        </authorList>
    </citation>
    <scope>NUCLEOTIDE SEQUENCE [LARGE SCALE GENOMIC DNA]</scope>
    <source>
        <strain evidence="1 2">CIP 109452</strain>
    </source>
</reference>